<dbReference type="InterPro" id="IPR013783">
    <property type="entry name" value="Ig-like_fold"/>
</dbReference>
<protein>
    <recommendedName>
        <fullName evidence="1">Immunoglobulin domain-containing protein</fullName>
    </recommendedName>
</protein>
<proteinExistence type="predicted"/>
<keyword evidence="3" id="KW-1185">Reference proteome</keyword>
<feature type="domain" description="Immunoglobulin" evidence="1">
    <location>
        <begin position="53"/>
        <end position="156"/>
    </location>
</feature>
<reference evidence="2" key="1">
    <citation type="submission" date="2025-08" db="UniProtKB">
        <authorList>
            <consortium name="Ensembl"/>
        </authorList>
    </citation>
    <scope>IDENTIFICATION</scope>
</reference>
<dbReference type="InterPro" id="IPR036179">
    <property type="entry name" value="Ig-like_dom_sf"/>
</dbReference>
<evidence type="ECO:0000313" key="3">
    <source>
        <dbReference type="Proteomes" id="UP000694427"/>
    </source>
</evidence>
<dbReference type="PANTHER" id="PTHR21063">
    <property type="entry name" value="LFA-3"/>
    <property type="match status" value="1"/>
</dbReference>
<dbReference type="AlphaFoldDB" id="A0A8C1PRU0"/>
<dbReference type="SUPFAM" id="SSF48726">
    <property type="entry name" value="Immunoglobulin"/>
    <property type="match status" value="1"/>
</dbReference>
<dbReference type="SMART" id="SM00409">
    <property type="entry name" value="IG"/>
    <property type="match status" value="1"/>
</dbReference>
<dbReference type="PANTHER" id="PTHR21063:SF4">
    <property type="entry name" value="CD48 ANTIGEN-RELATED"/>
    <property type="match status" value="1"/>
</dbReference>
<organism evidence="2 3">
    <name type="scientific">Cyprinus carpio</name>
    <name type="common">Common carp</name>
    <dbReference type="NCBI Taxonomy" id="7962"/>
    <lineage>
        <taxon>Eukaryota</taxon>
        <taxon>Metazoa</taxon>
        <taxon>Chordata</taxon>
        <taxon>Craniata</taxon>
        <taxon>Vertebrata</taxon>
        <taxon>Euteleostomi</taxon>
        <taxon>Actinopterygii</taxon>
        <taxon>Neopterygii</taxon>
        <taxon>Teleostei</taxon>
        <taxon>Ostariophysi</taxon>
        <taxon>Cypriniformes</taxon>
        <taxon>Cyprinidae</taxon>
        <taxon>Cyprininae</taxon>
        <taxon>Cyprinus</taxon>
    </lineage>
</organism>
<evidence type="ECO:0000259" key="1">
    <source>
        <dbReference type="SMART" id="SM00409"/>
    </source>
</evidence>
<name>A0A8C1PRU0_CYPCA</name>
<dbReference type="Proteomes" id="UP000694427">
    <property type="component" value="Unplaced"/>
</dbReference>
<dbReference type="InterPro" id="IPR013106">
    <property type="entry name" value="Ig_V-set"/>
</dbReference>
<reference evidence="2" key="2">
    <citation type="submission" date="2025-09" db="UniProtKB">
        <authorList>
            <consortium name="Ensembl"/>
        </authorList>
    </citation>
    <scope>IDENTIFICATION</scope>
</reference>
<dbReference type="InterPro" id="IPR003599">
    <property type="entry name" value="Ig_sub"/>
</dbReference>
<evidence type="ECO:0000313" key="2">
    <source>
        <dbReference type="Ensembl" id="ENSCCRP00010111354.1"/>
    </source>
</evidence>
<dbReference type="Ensembl" id="ENSCCRT00010123901.1">
    <property type="protein sequence ID" value="ENSCCRP00010111354.1"/>
    <property type="gene ID" value="ENSCCRG00010049083.1"/>
</dbReference>
<accession>A0A8C1PRU0</accession>
<dbReference type="Gene3D" id="2.60.40.10">
    <property type="entry name" value="Immunoglobulins"/>
    <property type="match status" value="1"/>
</dbReference>
<sequence length="328" mass="37335">MMDLALKKRNNRSLLQIKIFVSFLEKLLKNNSRFILTLLWCCLLYHGVCGVAADVVSVKEGESVSLQTDVKTNQQVSIKWYFYNTRIAQITGDLSKICTDVQCNEGTERFRDRLKLDHQTGSLTIMNIRTTDSGLYLQVSNGKNSKSEKTFNVTVHGVLLTFQRFVKELQHEKPMVHLLHVEMVALVRELLSKFMRPKAIPLSHKEILKVDVRSRDLQLSNQRLSVGQFCYNAMNKARVERKVWVGHIYDSLREGYMRSAEFLLKNLPLDNIILTSLSALTPSLIQSDAVVGAFTTLGEALPNVVPPEEIGQLVEECRAYQMDADMLL</sequence>
<dbReference type="Pfam" id="PF07686">
    <property type="entry name" value="V-set"/>
    <property type="match status" value="1"/>
</dbReference>